<keyword evidence="6" id="KW-1185">Reference proteome</keyword>
<dbReference type="EMBL" id="KV749597">
    <property type="protein sequence ID" value="OCL08754.1"/>
    <property type="molecule type" value="Genomic_DNA"/>
</dbReference>
<evidence type="ECO:0000313" key="6">
    <source>
        <dbReference type="Proteomes" id="UP000250140"/>
    </source>
</evidence>
<dbReference type="Proteomes" id="UP000250140">
    <property type="component" value="Unassembled WGS sequence"/>
</dbReference>
<dbReference type="AlphaFoldDB" id="A0A8E2F1I9"/>
<dbReference type="SMART" id="SM00382">
    <property type="entry name" value="AAA"/>
    <property type="match status" value="1"/>
</dbReference>
<feature type="compositionally biased region" description="Basic and acidic residues" evidence="3">
    <location>
        <begin position="303"/>
        <end position="315"/>
    </location>
</feature>
<protein>
    <submittedName>
        <fullName evidence="5">P-loop containing nucleoside triphosphate hydrolase protein</fullName>
    </submittedName>
</protein>
<evidence type="ECO:0000256" key="1">
    <source>
        <dbReference type="ARBA" id="ARBA00022741"/>
    </source>
</evidence>
<dbReference type="GO" id="GO:0140664">
    <property type="term" value="F:ATP-dependent DNA damage sensor activity"/>
    <property type="evidence" value="ECO:0007669"/>
    <property type="project" value="InterPro"/>
</dbReference>
<keyword evidence="5" id="KW-0378">Hydrolase</keyword>
<dbReference type="InterPro" id="IPR013632">
    <property type="entry name" value="Rad51_C"/>
</dbReference>
<gene>
    <name evidence="5" type="ORF">AOQ84DRAFT_388618</name>
</gene>
<dbReference type="Pfam" id="PF08423">
    <property type="entry name" value="Rad51"/>
    <property type="match status" value="1"/>
</dbReference>
<dbReference type="PANTHER" id="PTHR22942:SF66">
    <property type="entry name" value="RE19845P"/>
    <property type="match status" value="1"/>
</dbReference>
<dbReference type="GO" id="GO:0042148">
    <property type="term" value="P:DNA strand invasion"/>
    <property type="evidence" value="ECO:0007669"/>
    <property type="project" value="TreeGrafter"/>
</dbReference>
<sequence>MTVDLLQVLPDFDTKPYSHILPSLDKALITTNDLVTLDAADLAKRAQVPLGDLKRLAEAILLALHRQLGFGDEEAYGNGTLSLTNVGQNTASKWNTISTLDDGLDTTLGGGIPTGYLIEVTGESGAGKTQLLLTLLLSSQLAPPCGVSKSALYISTEAPLATTRLTQLLSTHPRLSSLPPDQKPSLSRILSIQTPDLESQDHILRYQLPVAIKRHDVGLVVLDSVAANYRAEFERAGARAGAAAMAKRGTQLVQLGSLLRRLAQTERIAIVVANQVGDRFTPLPAHASDAVSRTTSFNSQGSDGERGVSAERGPEQEPHIALISPDPLTLDHQQRWFTGWGDIQLPPPAPTLSFKTPSLGLVWTNQISCRIVLIKQPVYASRPLLTRDMNGKEVWNETEPDITKWQRWLKVVFAPWVAPTGGLGTEFEILGSGLKHIMKADGLNNI</sequence>
<feature type="domain" description="RecA family profile 1" evidence="4">
    <location>
        <begin position="93"/>
        <end position="276"/>
    </location>
</feature>
<dbReference type="OrthoDB" id="1861185at2759"/>
<name>A0A8E2F1I9_9PEZI</name>
<dbReference type="PANTHER" id="PTHR22942">
    <property type="entry name" value="RECA/RAD51/RADA DNA STRAND-PAIRING FAMILY MEMBER"/>
    <property type="match status" value="1"/>
</dbReference>
<evidence type="ECO:0000313" key="5">
    <source>
        <dbReference type="EMBL" id="OCL08754.1"/>
    </source>
</evidence>
<dbReference type="GO" id="GO:0006312">
    <property type="term" value="P:mitotic recombination"/>
    <property type="evidence" value="ECO:0007669"/>
    <property type="project" value="TreeGrafter"/>
</dbReference>
<dbReference type="InterPro" id="IPR027417">
    <property type="entry name" value="P-loop_NTPase"/>
</dbReference>
<dbReference type="GO" id="GO:0003690">
    <property type="term" value="F:double-stranded DNA binding"/>
    <property type="evidence" value="ECO:0007669"/>
    <property type="project" value="TreeGrafter"/>
</dbReference>
<organism evidence="5 6">
    <name type="scientific">Glonium stellatum</name>
    <dbReference type="NCBI Taxonomy" id="574774"/>
    <lineage>
        <taxon>Eukaryota</taxon>
        <taxon>Fungi</taxon>
        <taxon>Dikarya</taxon>
        <taxon>Ascomycota</taxon>
        <taxon>Pezizomycotina</taxon>
        <taxon>Dothideomycetes</taxon>
        <taxon>Pleosporomycetidae</taxon>
        <taxon>Gloniales</taxon>
        <taxon>Gloniaceae</taxon>
        <taxon>Glonium</taxon>
    </lineage>
</organism>
<keyword evidence="2" id="KW-0067">ATP-binding</keyword>
<feature type="region of interest" description="Disordered" evidence="3">
    <location>
        <begin position="283"/>
        <end position="315"/>
    </location>
</feature>
<feature type="compositionally biased region" description="Polar residues" evidence="3">
    <location>
        <begin position="291"/>
        <end position="302"/>
    </location>
</feature>
<dbReference type="GO" id="GO:0000730">
    <property type="term" value="P:DNA recombinase assembly"/>
    <property type="evidence" value="ECO:0007669"/>
    <property type="project" value="TreeGrafter"/>
</dbReference>
<dbReference type="GO" id="GO:0003697">
    <property type="term" value="F:single-stranded DNA binding"/>
    <property type="evidence" value="ECO:0007669"/>
    <property type="project" value="TreeGrafter"/>
</dbReference>
<dbReference type="GO" id="GO:0005524">
    <property type="term" value="F:ATP binding"/>
    <property type="evidence" value="ECO:0007669"/>
    <property type="project" value="UniProtKB-KW"/>
</dbReference>
<keyword evidence="1" id="KW-0547">Nucleotide-binding</keyword>
<dbReference type="PROSITE" id="PS50162">
    <property type="entry name" value="RECA_2"/>
    <property type="match status" value="1"/>
</dbReference>
<proteinExistence type="predicted"/>
<dbReference type="GO" id="GO:0016787">
    <property type="term" value="F:hydrolase activity"/>
    <property type="evidence" value="ECO:0007669"/>
    <property type="project" value="UniProtKB-KW"/>
</dbReference>
<dbReference type="InterPro" id="IPR003593">
    <property type="entry name" value="AAA+_ATPase"/>
</dbReference>
<dbReference type="Gene3D" id="3.40.50.300">
    <property type="entry name" value="P-loop containing nucleotide triphosphate hydrolases"/>
    <property type="match status" value="1"/>
</dbReference>
<dbReference type="InterPro" id="IPR020588">
    <property type="entry name" value="RecA_ATP-bd"/>
</dbReference>
<evidence type="ECO:0000256" key="2">
    <source>
        <dbReference type="ARBA" id="ARBA00022840"/>
    </source>
</evidence>
<dbReference type="GO" id="GO:0000150">
    <property type="term" value="F:DNA strand exchange activity"/>
    <property type="evidence" value="ECO:0007669"/>
    <property type="project" value="TreeGrafter"/>
</dbReference>
<evidence type="ECO:0000256" key="3">
    <source>
        <dbReference type="SAM" id="MobiDB-lite"/>
    </source>
</evidence>
<reference evidence="5 6" key="1">
    <citation type="journal article" date="2016" name="Nat. Commun.">
        <title>Ectomycorrhizal ecology is imprinted in the genome of the dominant symbiotic fungus Cenococcum geophilum.</title>
        <authorList>
            <consortium name="DOE Joint Genome Institute"/>
            <person name="Peter M."/>
            <person name="Kohler A."/>
            <person name="Ohm R.A."/>
            <person name="Kuo A."/>
            <person name="Krutzmann J."/>
            <person name="Morin E."/>
            <person name="Arend M."/>
            <person name="Barry K.W."/>
            <person name="Binder M."/>
            <person name="Choi C."/>
            <person name="Clum A."/>
            <person name="Copeland A."/>
            <person name="Grisel N."/>
            <person name="Haridas S."/>
            <person name="Kipfer T."/>
            <person name="LaButti K."/>
            <person name="Lindquist E."/>
            <person name="Lipzen A."/>
            <person name="Maire R."/>
            <person name="Meier B."/>
            <person name="Mihaltcheva S."/>
            <person name="Molinier V."/>
            <person name="Murat C."/>
            <person name="Poggeler S."/>
            <person name="Quandt C.A."/>
            <person name="Sperisen C."/>
            <person name="Tritt A."/>
            <person name="Tisserant E."/>
            <person name="Crous P.W."/>
            <person name="Henrissat B."/>
            <person name="Nehls U."/>
            <person name="Egli S."/>
            <person name="Spatafora J.W."/>
            <person name="Grigoriev I.V."/>
            <person name="Martin F.M."/>
        </authorList>
    </citation>
    <scope>NUCLEOTIDE SEQUENCE [LARGE SCALE GENOMIC DNA]</scope>
    <source>
        <strain evidence="5 6">CBS 207.34</strain>
    </source>
</reference>
<dbReference type="GO" id="GO:0061982">
    <property type="term" value="P:meiosis I cell cycle process"/>
    <property type="evidence" value="ECO:0007669"/>
    <property type="project" value="UniProtKB-ARBA"/>
</dbReference>
<evidence type="ECO:0000259" key="4">
    <source>
        <dbReference type="PROSITE" id="PS50162"/>
    </source>
</evidence>
<accession>A0A8E2F1I9</accession>
<dbReference type="SUPFAM" id="SSF52540">
    <property type="entry name" value="P-loop containing nucleoside triphosphate hydrolases"/>
    <property type="match status" value="1"/>
</dbReference>